<reference evidence="1" key="1">
    <citation type="submission" date="2014-05" db="EMBL/GenBank/DDBJ databases">
        <authorList>
            <person name="Chronopoulou M."/>
        </authorList>
    </citation>
    <scope>NUCLEOTIDE SEQUENCE</scope>
    <source>
        <tissue evidence="1">Whole organism</tissue>
    </source>
</reference>
<dbReference type="AlphaFoldDB" id="A0A0K2TYD7"/>
<proteinExistence type="predicted"/>
<protein>
    <submittedName>
        <fullName evidence="1">Uncharacterized protein</fullName>
    </submittedName>
</protein>
<dbReference type="EMBL" id="HACA01013652">
    <property type="protein sequence ID" value="CDW31013.1"/>
    <property type="molecule type" value="Transcribed_RNA"/>
</dbReference>
<accession>A0A0K2TYD7</accession>
<evidence type="ECO:0000313" key="1">
    <source>
        <dbReference type="EMBL" id="CDW31013.1"/>
    </source>
</evidence>
<sequence length="67" mass="7544">QEVTVLNVFSSSTYFTVFSFLSHTTSDPGAKFCRGTVVYLPFSKQIRAYVEFTPIKSTSSIKRLLLT</sequence>
<organism evidence="1">
    <name type="scientific">Lepeophtheirus salmonis</name>
    <name type="common">Salmon louse</name>
    <name type="synonym">Caligus salmonis</name>
    <dbReference type="NCBI Taxonomy" id="72036"/>
    <lineage>
        <taxon>Eukaryota</taxon>
        <taxon>Metazoa</taxon>
        <taxon>Ecdysozoa</taxon>
        <taxon>Arthropoda</taxon>
        <taxon>Crustacea</taxon>
        <taxon>Multicrustacea</taxon>
        <taxon>Hexanauplia</taxon>
        <taxon>Copepoda</taxon>
        <taxon>Siphonostomatoida</taxon>
        <taxon>Caligidae</taxon>
        <taxon>Lepeophtheirus</taxon>
    </lineage>
</organism>
<name>A0A0K2TYD7_LEPSM</name>
<feature type="non-terminal residue" evidence="1">
    <location>
        <position position="1"/>
    </location>
</feature>